<accession>A0ABM4DJG6</accession>
<protein>
    <submittedName>
        <fullName evidence="7">ADP-ribosylation factor-like protein 8B-A isoform X2</fullName>
    </submittedName>
</protein>
<evidence type="ECO:0000313" key="7">
    <source>
        <dbReference type="RefSeq" id="XP_065674647.1"/>
    </source>
</evidence>
<dbReference type="SUPFAM" id="SSF52540">
    <property type="entry name" value="P-loop containing nucleoside triphosphate hydrolases"/>
    <property type="match status" value="1"/>
</dbReference>
<evidence type="ECO:0000313" key="6">
    <source>
        <dbReference type="Proteomes" id="UP001652625"/>
    </source>
</evidence>
<sequence>MAGIFQRFIDWIKSLFWKEEMELTLVGLQYSGKTTFVNVIASGQFCEDMIPTVGFNMRKVTKGNVTIKLWDIGGQPRFRSMWERYCRGVNCIVYMVDAADHEKIDAAKNELLGLLEKPQLNGIPVLVLGNKRDLPNAYTDKELIDKLNLGSIQDREICCYSISCKEKDNIDITLQWLIQHSKSKS</sequence>
<dbReference type="InterPro" id="IPR027417">
    <property type="entry name" value="P-loop_NTPase"/>
</dbReference>
<dbReference type="PRINTS" id="PR00328">
    <property type="entry name" value="SAR1GTPBP"/>
</dbReference>
<keyword evidence="3 5" id="KW-0547">Nucleotide-binding</keyword>
<dbReference type="NCBIfam" id="TIGR00231">
    <property type="entry name" value="small_GTP"/>
    <property type="match status" value="1"/>
</dbReference>
<dbReference type="RefSeq" id="XP_002162550.1">
    <property type="nucleotide sequence ID" value="XM_002162514.5"/>
</dbReference>
<dbReference type="SMART" id="SM00177">
    <property type="entry name" value="ARF"/>
    <property type="match status" value="1"/>
</dbReference>
<keyword evidence="4 5" id="KW-0342">GTP-binding</keyword>
<comment type="similarity">
    <text evidence="2 5">Belongs to the small GTPase superfamily. Arf family.</text>
</comment>
<dbReference type="PANTHER" id="PTHR45732">
    <property type="entry name" value="ADP-RIBOSYLATION FACTOR-LIKE PROTEIN 8"/>
    <property type="match status" value="1"/>
</dbReference>
<organism evidence="6 7">
    <name type="scientific">Hydra vulgaris</name>
    <name type="common">Hydra</name>
    <name type="synonym">Hydra attenuata</name>
    <dbReference type="NCBI Taxonomy" id="6087"/>
    <lineage>
        <taxon>Eukaryota</taxon>
        <taxon>Metazoa</taxon>
        <taxon>Cnidaria</taxon>
        <taxon>Hydrozoa</taxon>
        <taxon>Hydroidolina</taxon>
        <taxon>Anthoathecata</taxon>
        <taxon>Aplanulata</taxon>
        <taxon>Hydridae</taxon>
        <taxon>Hydra</taxon>
    </lineage>
</organism>
<evidence type="ECO:0000256" key="3">
    <source>
        <dbReference type="ARBA" id="ARBA00022741"/>
    </source>
</evidence>
<gene>
    <name evidence="7" type="primary">LOC100213960</name>
</gene>
<dbReference type="InterPro" id="IPR044154">
    <property type="entry name" value="Arl8a/8b"/>
</dbReference>
<evidence type="ECO:0000256" key="1">
    <source>
        <dbReference type="ARBA" id="ARBA00004656"/>
    </source>
</evidence>
<evidence type="ECO:0000256" key="4">
    <source>
        <dbReference type="ARBA" id="ARBA00023134"/>
    </source>
</evidence>
<dbReference type="SMART" id="SM00175">
    <property type="entry name" value="RAB"/>
    <property type="match status" value="1"/>
</dbReference>
<evidence type="ECO:0000256" key="2">
    <source>
        <dbReference type="ARBA" id="ARBA00010290"/>
    </source>
</evidence>
<dbReference type="CDD" id="cd04159">
    <property type="entry name" value="Arl10_like"/>
    <property type="match status" value="1"/>
</dbReference>
<dbReference type="Pfam" id="PF00025">
    <property type="entry name" value="Arf"/>
    <property type="match status" value="1"/>
</dbReference>
<reference evidence="7" key="1">
    <citation type="submission" date="2025-08" db="UniProtKB">
        <authorList>
            <consortium name="RefSeq"/>
        </authorList>
    </citation>
    <scope>IDENTIFICATION</scope>
</reference>
<dbReference type="SMART" id="SM00178">
    <property type="entry name" value="SAR"/>
    <property type="match status" value="1"/>
</dbReference>
<dbReference type="InterPro" id="IPR006689">
    <property type="entry name" value="Small_GTPase_ARF/SAR"/>
</dbReference>
<keyword evidence="6" id="KW-1185">Reference proteome</keyword>
<name>A0ABM4DJG6_HYDVU</name>
<comment type="subcellular location">
    <subcellularLocation>
        <location evidence="1">Lysosome membrane</location>
    </subcellularLocation>
</comment>
<dbReference type="InterPro" id="IPR005225">
    <property type="entry name" value="Small_GTP-bd"/>
</dbReference>
<dbReference type="Gene3D" id="3.40.50.300">
    <property type="entry name" value="P-loop containing nucleotide triphosphate hydrolases"/>
    <property type="match status" value="1"/>
</dbReference>
<dbReference type="GeneID" id="100213960"/>
<dbReference type="PROSITE" id="PS51419">
    <property type="entry name" value="RAB"/>
    <property type="match status" value="1"/>
</dbReference>
<dbReference type="Proteomes" id="UP001652625">
    <property type="component" value="Chromosome 14"/>
</dbReference>
<dbReference type="RefSeq" id="XP_065674647.1">
    <property type="nucleotide sequence ID" value="XM_065818575.1"/>
</dbReference>
<proteinExistence type="inferred from homology"/>
<evidence type="ECO:0000256" key="5">
    <source>
        <dbReference type="RuleBase" id="RU003925"/>
    </source>
</evidence>
<dbReference type="PROSITE" id="PS51417">
    <property type="entry name" value="ARF"/>
    <property type="match status" value="1"/>
</dbReference>
<dbReference type="PANTHER" id="PTHR45732:SF7">
    <property type="entry name" value="ADP-RIBOSYLATION FACTOR-LIKE PROTEIN 8"/>
    <property type="match status" value="1"/>
</dbReference>